<sequence length="236" mass="25211">MRWLRRFATTPPGAPRVVCFPHAGGAAGAFVPLAKELAPHVEVLAVQYPGRQDRRQESTVDLRTAARLVVNELAALPPAPTTAYFGHSMGAIVAFEAALLVRPEVLFASAARAPSRVDVDPGLLDSEQALVAEVLALGATSARVLAEPDLRAMVLPPLRSDYRALLGYPGNRSRIDAPIVALVGDADPRVAEADALVWADHTTDFTSRVFRGDHFYLIPGLREVARVVGAELAALV</sequence>
<organism evidence="3 4">
    <name type="scientific">Actinokineospora auranticolor</name>
    <dbReference type="NCBI Taxonomy" id="155976"/>
    <lineage>
        <taxon>Bacteria</taxon>
        <taxon>Bacillati</taxon>
        <taxon>Actinomycetota</taxon>
        <taxon>Actinomycetes</taxon>
        <taxon>Pseudonocardiales</taxon>
        <taxon>Pseudonocardiaceae</taxon>
        <taxon>Actinokineospora</taxon>
    </lineage>
</organism>
<comment type="caution">
    <text evidence="3">The sequence shown here is derived from an EMBL/GenBank/DDBJ whole genome shotgun (WGS) entry which is preliminary data.</text>
</comment>
<dbReference type="InterPro" id="IPR001031">
    <property type="entry name" value="Thioesterase"/>
</dbReference>
<dbReference type="Proteomes" id="UP000239203">
    <property type="component" value="Unassembled WGS sequence"/>
</dbReference>
<evidence type="ECO:0000256" key="1">
    <source>
        <dbReference type="ARBA" id="ARBA00007169"/>
    </source>
</evidence>
<evidence type="ECO:0000313" key="4">
    <source>
        <dbReference type="Proteomes" id="UP000239203"/>
    </source>
</evidence>
<dbReference type="Gene3D" id="3.40.50.1820">
    <property type="entry name" value="alpha/beta hydrolase"/>
    <property type="match status" value="1"/>
</dbReference>
<dbReference type="EMBL" id="PTIX01000001">
    <property type="protein sequence ID" value="PPK71408.1"/>
    <property type="molecule type" value="Genomic_DNA"/>
</dbReference>
<dbReference type="Pfam" id="PF00975">
    <property type="entry name" value="Thioesterase"/>
    <property type="match status" value="1"/>
</dbReference>
<comment type="similarity">
    <text evidence="1">Belongs to the thioesterase family.</text>
</comment>
<dbReference type="RefSeq" id="WP_104476569.1">
    <property type="nucleotide sequence ID" value="NZ_CP154825.1"/>
</dbReference>
<accession>A0A2S6H1N3</accession>
<name>A0A2S6H1N3_9PSEU</name>
<dbReference type="PANTHER" id="PTHR11487">
    <property type="entry name" value="THIOESTERASE"/>
    <property type="match status" value="1"/>
</dbReference>
<keyword evidence="4" id="KW-1185">Reference proteome</keyword>
<dbReference type="SUPFAM" id="SSF53474">
    <property type="entry name" value="alpha/beta-Hydrolases"/>
    <property type="match status" value="1"/>
</dbReference>
<dbReference type="PANTHER" id="PTHR11487:SF0">
    <property type="entry name" value="S-ACYL FATTY ACID SYNTHASE THIOESTERASE, MEDIUM CHAIN"/>
    <property type="match status" value="1"/>
</dbReference>
<evidence type="ECO:0000313" key="3">
    <source>
        <dbReference type="EMBL" id="PPK71408.1"/>
    </source>
</evidence>
<proteinExistence type="inferred from homology"/>
<evidence type="ECO:0000259" key="2">
    <source>
        <dbReference type="Pfam" id="PF00975"/>
    </source>
</evidence>
<dbReference type="OrthoDB" id="4169718at2"/>
<dbReference type="GO" id="GO:0008610">
    <property type="term" value="P:lipid biosynthetic process"/>
    <property type="evidence" value="ECO:0007669"/>
    <property type="project" value="TreeGrafter"/>
</dbReference>
<dbReference type="InterPro" id="IPR012223">
    <property type="entry name" value="TEII"/>
</dbReference>
<gene>
    <name evidence="3" type="ORF">CLV40_101598</name>
</gene>
<protein>
    <submittedName>
        <fullName evidence="3">Surfactin synthase thioesterase subunit</fullName>
    </submittedName>
</protein>
<feature type="domain" description="Thioesterase" evidence="2">
    <location>
        <begin position="16"/>
        <end position="230"/>
    </location>
</feature>
<dbReference type="InterPro" id="IPR029058">
    <property type="entry name" value="AB_hydrolase_fold"/>
</dbReference>
<reference evidence="3 4" key="1">
    <citation type="submission" date="2018-02" db="EMBL/GenBank/DDBJ databases">
        <title>Genomic Encyclopedia of Archaeal and Bacterial Type Strains, Phase II (KMG-II): from individual species to whole genera.</title>
        <authorList>
            <person name="Goeker M."/>
        </authorList>
    </citation>
    <scope>NUCLEOTIDE SEQUENCE [LARGE SCALE GENOMIC DNA]</scope>
    <source>
        <strain evidence="3 4">YU 961-1</strain>
    </source>
</reference>
<dbReference type="AlphaFoldDB" id="A0A2S6H1N3"/>